<dbReference type="EMBL" id="HACM01000004">
    <property type="protein sequence ID" value="CRZ00446.1"/>
    <property type="molecule type" value="Transcribed_RNA"/>
</dbReference>
<name>A0A0H5QGM0_9EUKA</name>
<proteinExistence type="predicted"/>
<protein>
    <submittedName>
        <fullName evidence="1">Uncharacterized protein</fullName>
    </submittedName>
</protein>
<dbReference type="AlphaFoldDB" id="A0A0H5QGM0"/>
<feature type="non-terminal residue" evidence="1">
    <location>
        <position position="1"/>
    </location>
</feature>
<organism evidence="1">
    <name type="scientific">Spongospora subterranea</name>
    <dbReference type="NCBI Taxonomy" id="70186"/>
    <lineage>
        <taxon>Eukaryota</taxon>
        <taxon>Sar</taxon>
        <taxon>Rhizaria</taxon>
        <taxon>Endomyxa</taxon>
        <taxon>Phytomyxea</taxon>
        <taxon>Plasmodiophorida</taxon>
        <taxon>Plasmodiophoridae</taxon>
        <taxon>Spongospora</taxon>
    </lineage>
</organism>
<accession>A0A0H5QGM0</accession>
<reference evidence="1" key="1">
    <citation type="submission" date="2015-04" db="EMBL/GenBank/DDBJ databases">
        <title>The genome sequence of the plant pathogenic Rhizarian Plasmodiophora brassicae reveals insights in its biotrophic life cycle and the origin of chitin synthesis.</title>
        <authorList>
            <person name="Schwelm A."/>
            <person name="Fogelqvist J."/>
            <person name="Knaust A."/>
            <person name="Julke S."/>
            <person name="Lilja T."/>
            <person name="Dhandapani V."/>
            <person name="Bonilla-Rosso G."/>
            <person name="Karlsson M."/>
            <person name="Shevchenko A."/>
            <person name="Choi S.R."/>
            <person name="Kim H.G."/>
            <person name="Park J.Y."/>
            <person name="Lim Y.P."/>
            <person name="Ludwig-Muller J."/>
            <person name="Dixelius C."/>
        </authorList>
    </citation>
    <scope>NUCLEOTIDE SEQUENCE</scope>
    <source>
        <tissue evidence="1">Potato root galls</tissue>
    </source>
</reference>
<sequence length="107" mass="12503">VSSSRHHDWQGGCTACWTDATCWEISTDSSDYPEDELDEIQKQRTRRGVREEFSLSGKDMIRTYNTLELTSMLNDAALAAACRWERRRRRFQIISPRIGETCWRNVS</sequence>
<evidence type="ECO:0000313" key="1">
    <source>
        <dbReference type="EMBL" id="CRZ00446.1"/>
    </source>
</evidence>